<accession>A0A2G1VVE2</accession>
<dbReference type="Proteomes" id="UP000229433">
    <property type="component" value="Unassembled WGS sequence"/>
</dbReference>
<organism evidence="1 2">
    <name type="scientific">Leeuwenhoekiella nanhaiensis</name>
    <dbReference type="NCBI Taxonomy" id="1655491"/>
    <lineage>
        <taxon>Bacteria</taxon>
        <taxon>Pseudomonadati</taxon>
        <taxon>Bacteroidota</taxon>
        <taxon>Flavobacteriia</taxon>
        <taxon>Flavobacteriales</taxon>
        <taxon>Flavobacteriaceae</taxon>
        <taxon>Leeuwenhoekiella</taxon>
    </lineage>
</organism>
<dbReference type="EMBL" id="NQXA01000001">
    <property type="protein sequence ID" value="PHQ30725.1"/>
    <property type="molecule type" value="Genomic_DNA"/>
</dbReference>
<proteinExistence type="predicted"/>
<gene>
    <name evidence="1" type="ORF">CJ305_00400</name>
</gene>
<evidence type="ECO:0008006" key="3">
    <source>
        <dbReference type="Google" id="ProtNLM"/>
    </source>
</evidence>
<comment type="caution">
    <text evidence="1">The sequence shown here is derived from an EMBL/GenBank/DDBJ whole genome shotgun (WGS) entry which is preliminary data.</text>
</comment>
<reference evidence="1 2" key="1">
    <citation type="submission" date="2017-08" db="EMBL/GenBank/DDBJ databases">
        <title>The whole genome shortgun sequences of strain Leeuwenhoekiella nanhaiensis G18 from the South China Sea.</title>
        <authorList>
            <person name="Liu Q."/>
        </authorList>
    </citation>
    <scope>NUCLEOTIDE SEQUENCE [LARGE SCALE GENOMIC DNA]</scope>
    <source>
        <strain evidence="1 2">G18</strain>
    </source>
</reference>
<evidence type="ECO:0000313" key="1">
    <source>
        <dbReference type="EMBL" id="PHQ30725.1"/>
    </source>
</evidence>
<dbReference type="AlphaFoldDB" id="A0A2G1VVE2"/>
<dbReference type="RefSeq" id="WP_099644266.1">
    <property type="nucleotide sequence ID" value="NZ_KZ319287.1"/>
</dbReference>
<protein>
    <recommendedName>
        <fullName evidence="3">DUF4279 domain-containing protein</fullName>
    </recommendedName>
</protein>
<name>A0A2G1VVE2_9FLAO</name>
<evidence type="ECO:0000313" key="2">
    <source>
        <dbReference type="Proteomes" id="UP000229433"/>
    </source>
</evidence>
<keyword evidence="2" id="KW-1185">Reference proteome</keyword>
<sequence>MSDINNTPTAYVYFSISGKEVNPELFKPYFKNAIIQDGIFRNGIKYVHFRYNANDINEALDDTLSLISKQITPFSQQIGELIIENKLYCKFFIVLQNLHSFRSGGVFFNKEFIALLHQLNTEVEIDMYE</sequence>